<evidence type="ECO:0000256" key="1">
    <source>
        <dbReference type="SAM" id="MobiDB-lite"/>
    </source>
</evidence>
<organism evidence="2">
    <name type="scientific">Mediterraneibacter gnavus</name>
    <name type="common">Ruminococcus gnavus</name>
    <dbReference type="NCBI Taxonomy" id="33038"/>
    <lineage>
        <taxon>Bacteria</taxon>
        <taxon>Bacillati</taxon>
        <taxon>Bacillota</taxon>
        <taxon>Clostridia</taxon>
        <taxon>Lachnospirales</taxon>
        <taxon>Lachnospiraceae</taxon>
        <taxon>Mediterraneibacter</taxon>
    </lineage>
</organism>
<reference evidence="2" key="1">
    <citation type="submission" date="2019-11" db="EMBL/GenBank/DDBJ databases">
        <authorList>
            <person name="Feng L."/>
        </authorList>
    </citation>
    <scope>NUCLEOTIDE SEQUENCE</scope>
    <source>
        <strain evidence="2">RgnavusLFYP19</strain>
    </source>
</reference>
<sequence>MFVKHYAYLANFPLGKLRKKSVDFWKFAIRKHTKMLYKCMLFAWEGKKGDGMAKQMKSFRLSEEAIAVIEHRNRERYRSGQAYVESLLLGEKKRPMEEQMLEVLEEIKRELNRQNHQLEKLQKHLESGLEQKRKPEENKLSYTPPPSDII</sequence>
<dbReference type="AlphaFoldDB" id="A0A6N3CY30"/>
<feature type="region of interest" description="Disordered" evidence="1">
    <location>
        <begin position="118"/>
        <end position="150"/>
    </location>
</feature>
<dbReference type="EMBL" id="CACRUK010000023">
    <property type="protein sequence ID" value="VYU20008.1"/>
    <property type="molecule type" value="Genomic_DNA"/>
</dbReference>
<gene>
    <name evidence="2" type="ORF">RGLFYP19_00107</name>
</gene>
<protein>
    <submittedName>
        <fullName evidence="2">Uncharacterized protein</fullName>
    </submittedName>
</protein>
<name>A0A6N3CY30_MEDGN</name>
<evidence type="ECO:0000313" key="2">
    <source>
        <dbReference type="EMBL" id="VYU20008.1"/>
    </source>
</evidence>
<dbReference type="RefSeq" id="WP_156729443.1">
    <property type="nucleotide sequence ID" value="NZ_CACRUK010000023.1"/>
</dbReference>
<proteinExistence type="predicted"/>
<accession>A0A6N3CY30</accession>
<feature type="compositionally biased region" description="Basic and acidic residues" evidence="1">
    <location>
        <begin position="118"/>
        <end position="139"/>
    </location>
</feature>